<gene>
    <name evidence="1" type="ORF">DM01DRAFT_1332085</name>
</gene>
<dbReference type="AlphaFoldDB" id="A0A1X2GTX8"/>
<proteinExistence type="predicted"/>
<sequence length="52" mass="5506">MTATAYYHTSCGALKIIGNGAEVLFYNIGTLGTGFLASVSPARMDDDPFFSI</sequence>
<dbReference type="EMBL" id="MCGT01000003">
    <property type="protein sequence ID" value="ORX61484.1"/>
    <property type="molecule type" value="Genomic_DNA"/>
</dbReference>
<organism evidence="1 2">
    <name type="scientific">Hesseltinella vesiculosa</name>
    <dbReference type="NCBI Taxonomy" id="101127"/>
    <lineage>
        <taxon>Eukaryota</taxon>
        <taxon>Fungi</taxon>
        <taxon>Fungi incertae sedis</taxon>
        <taxon>Mucoromycota</taxon>
        <taxon>Mucoromycotina</taxon>
        <taxon>Mucoromycetes</taxon>
        <taxon>Mucorales</taxon>
        <taxon>Cunninghamellaceae</taxon>
        <taxon>Hesseltinella</taxon>
    </lineage>
</organism>
<name>A0A1X2GTX8_9FUNG</name>
<dbReference type="Proteomes" id="UP000242146">
    <property type="component" value="Unassembled WGS sequence"/>
</dbReference>
<keyword evidence="2" id="KW-1185">Reference proteome</keyword>
<accession>A0A1X2GTX8</accession>
<evidence type="ECO:0000313" key="2">
    <source>
        <dbReference type="Proteomes" id="UP000242146"/>
    </source>
</evidence>
<protein>
    <submittedName>
        <fullName evidence="1">Uncharacterized protein</fullName>
    </submittedName>
</protein>
<evidence type="ECO:0000313" key="1">
    <source>
        <dbReference type="EMBL" id="ORX61484.1"/>
    </source>
</evidence>
<comment type="caution">
    <text evidence="1">The sequence shown here is derived from an EMBL/GenBank/DDBJ whole genome shotgun (WGS) entry which is preliminary data.</text>
</comment>
<reference evidence="1 2" key="1">
    <citation type="submission" date="2016-07" db="EMBL/GenBank/DDBJ databases">
        <title>Pervasive Adenine N6-methylation of Active Genes in Fungi.</title>
        <authorList>
            <consortium name="DOE Joint Genome Institute"/>
            <person name="Mondo S.J."/>
            <person name="Dannebaum R.O."/>
            <person name="Kuo R.C."/>
            <person name="Labutti K."/>
            <person name="Haridas S."/>
            <person name="Kuo A."/>
            <person name="Salamov A."/>
            <person name="Ahrendt S.R."/>
            <person name="Lipzen A."/>
            <person name="Sullivan W."/>
            <person name="Andreopoulos W.B."/>
            <person name="Clum A."/>
            <person name="Lindquist E."/>
            <person name="Daum C."/>
            <person name="Ramamoorthy G.K."/>
            <person name="Gryganskyi A."/>
            <person name="Culley D."/>
            <person name="Magnuson J.K."/>
            <person name="James T.Y."/>
            <person name="O'Malley M.A."/>
            <person name="Stajich J.E."/>
            <person name="Spatafora J.W."/>
            <person name="Visel A."/>
            <person name="Grigoriev I.V."/>
        </authorList>
    </citation>
    <scope>NUCLEOTIDE SEQUENCE [LARGE SCALE GENOMIC DNA]</scope>
    <source>
        <strain evidence="1 2">NRRL 3301</strain>
    </source>
</reference>